<gene>
    <name evidence="1" type="primary">141</name>
    <name evidence="1" type="ORF">PBI_ONEUP_141</name>
</gene>
<dbReference type="GeneID" id="28800599"/>
<dbReference type="RefSeq" id="YP_009274557.1">
    <property type="nucleotide sequence ID" value="NC_030917.1"/>
</dbReference>
<reference evidence="2" key="1">
    <citation type="submission" date="2016-03" db="EMBL/GenBank/DDBJ databases">
        <authorList>
            <person name="Ploux O."/>
        </authorList>
    </citation>
    <scope>NUCLEOTIDE SEQUENCE [LARGE SCALE GENOMIC DNA]</scope>
</reference>
<dbReference type="Proteomes" id="UP000204609">
    <property type="component" value="Segment"/>
</dbReference>
<sequence>MTIVDTLADFAVEHRLQWNSDDANRPSRTNGLEWNEDGFTYRTATPESREAVVSMLWTYLMEHANRGTARESDGTVMQAAENYYLMCAGEDWWASEPGIFITGVLQMLEKLEGNP</sequence>
<accession>A0A160DHK6</accession>
<keyword evidence="2" id="KW-1185">Reference proteome</keyword>
<evidence type="ECO:0000313" key="1">
    <source>
        <dbReference type="EMBL" id="ANA86474.1"/>
    </source>
</evidence>
<organism evidence="1 2">
    <name type="scientific">Gordonia phage OneUp</name>
    <dbReference type="NCBI Taxonomy" id="1838074"/>
    <lineage>
        <taxon>Viruses</taxon>
        <taxon>Duplodnaviria</taxon>
        <taxon>Heunggongvirae</taxon>
        <taxon>Uroviricota</taxon>
        <taxon>Caudoviricetes</taxon>
        <taxon>Oneupvirus</taxon>
        <taxon>Oneupvirus oneup</taxon>
    </lineage>
</organism>
<protein>
    <submittedName>
        <fullName evidence="1">Uncharacterized protein</fullName>
    </submittedName>
</protein>
<dbReference type="KEGG" id="vg:28800599"/>
<proteinExistence type="predicted"/>
<evidence type="ECO:0000313" key="2">
    <source>
        <dbReference type="Proteomes" id="UP000204609"/>
    </source>
</evidence>
<dbReference type="EMBL" id="KU998245">
    <property type="protein sequence ID" value="ANA86474.1"/>
    <property type="molecule type" value="Genomic_DNA"/>
</dbReference>
<name>A0A160DHK6_9CAUD</name>
<dbReference type="OrthoDB" id="33614at10239"/>